<dbReference type="EMBL" id="JABFUD020000013">
    <property type="protein sequence ID" value="KAI5071898.1"/>
    <property type="molecule type" value="Genomic_DNA"/>
</dbReference>
<sequence>MVESLRRNIYNDGAALNFLSRFNALQPILKVLAACSSAFERPSFVAYPSATPVFGPRTSTPYSAPLGNPQDLRQPMELSLSRPMELPLSRLDYDLQLEIPTFLPLYYSWHVCDPA</sequence>
<dbReference type="AlphaFoldDB" id="A0A9D4UR63"/>
<dbReference type="Proteomes" id="UP000886520">
    <property type="component" value="Chromosome 13"/>
</dbReference>
<reference evidence="1" key="1">
    <citation type="submission" date="2021-01" db="EMBL/GenBank/DDBJ databases">
        <title>Adiantum capillus-veneris genome.</title>
        <authorList>
            <person name="Fang Y."/>
            <person name="Liao Q."/>
        </authorList>
    </citation>
    <scope>NUCLEOTIDE SEQUENCE</scope>
    <source>
        <strain evidence="1">H3</strain>
        <tissue evidence="1">Leaf</tissue>
    </source>
</reference>
<gene>
    <name evidence="1" type="ORF">GOP47_0014149</name>
</gene>
<comment type="caution">
    <text evidence="1">The sequence shown here is derived from an EMBL/GenBank/DDBJ whole genome shotgun (WGS) entry which is preliminary data.</text>
</comment>
<proteinExistence type="predicted"/>
<evidence type="ECO:0000313" key="2">
    <source>
        <dbReference type="Proteomes" id="UP000886520"/>
    </source>
</evidence>
<accession>A0A9D4UR63</accession>
<evidence type="ECO:0000313" key="1">
    <source>
        <dbReference type="EMBL" id="KAI5071898.1"/>
    </source>
</evidence>
<organism evidence="1 2">
    <name type="scientific">Adiantum capillus-veneris</name>
    <name type="common">Maidenhair fern</name>
    <dbReference type="NCBI Taxonomy" id="13818"/>
    <lineage>
        <taxon>Eukaryota</taxon>
        <taxon>Viridiplantae</taxon>
        <taxon>Streptophyta</taxon>
        <taxon>Embryophyta</taxon>
        <taxon>Tracheophyta</taxon>
        <taxon>Polypodiopsida</taxon>
        <taxon>Polypodiidae</taxon>
        <taxon>Polypodiales</taxon>
        <taxon>Pteridineae</taxon>
        <taxon>Pteridaceae</taxon>
        <taxon>Vittarioideae</taxon>
        <taxon>Adiantum</taxon>
    </lineage>
</organism>
<name>A0A9D4UR63_ADICA</name>
<protein>
    <submittedName>
        <fullName evidence="1">Uncharacterized protein</fullName>
    </submittedName>
</protein>
<keyword evidence="2" id="KW-1185">Reference proteome</keyword>